<protein>
    <submittedName>
        <fullName evidence="1">Uncharacterized protein</fullName>
    </submittedName>
</protein>
<dbReference type="RefSeq" id="WP_186742356.1">
    <property type="nucleotide sequence ID" value="NZ_CP060394.1"/>
</dbReference>
<dbReference type="EMBL" id="CP060394">
    <property type="protein sequence ID" value="QNI31589.1"/>
    <property type="molecule type" value="Genomic_DNA"/>
</dbReference>
<evidence type="ECO:0000313" key="1">
    <source>
        <dbReference type="EMBL" id="QNI31589.1"/>
    </source>
</evidence>
<reference evidence="1 2" key="1">
    <citation type="submission" date="2020-08" db="EMBL/GenBank/DDBJ databases">
        <title>Edaphobacter telluris sp. nov. and Acidobacterium dinghuensis sp. nov., two acidobacteria isolated from forest soil.</title>
        <authorList>
            <person name="Fu J."/>
            <person name="Qiu L."/>
        </authorList>
    </citation>
    <scope>NUCLEOTIDE SEQUENCE [LARGE SCALE GENOMIC DNA]</scope>
    <source>
        <strain evidence="1">4Y35</strain>
    </source>
</reference>
<dbReference type="AlphaFoldDB" id="A0A7G8BGB9"/>
<dbReference type="KEGG" id="adin:H7849_21360"/>
<organism evidence="1 2">
    <name type="scientific">Alloacidobacterium dinghuense</name>
    <dbReference type="NCBI Taxonomy" id="2763107"/>
    <lineage>
        <taxon>Bacteria</taxon>
        <taxon>Pseudomonadati</taxon>
        <taxon>Acidobacteriota</taxon>
        <taxon>Terriglobia</taxon>
        <taxon>Terriglobales</taxon>
        <taxon>Acidobacteriaceae</taxon>
        <taxon>Alloacidobacterium</taxon>
    </lineage>
</organism>
<gene>
    <name evidence="1" type="ORF">H7849_21360</name>
</gene>
<name>A0A7G8BGB9_9BACT</name>
<sequence>MKSTFKQIASKKSPQRISIALAILFAVAVTFWSTPTTYDVNAETETLRIRTDIAPIIWGLSEVIMYRDYNPQSEAFTGSFSPSSGTDVEVERITSGPLRLRCKNSNGSVGELRNQDGQQKLGGRVTFVIPNVDKRAKSGGTLLFPVSGDIELGQDLTYDASTTVAILQSGTVRVLGRSLLEPTLFEAGTYPLELGDDFRLEAALSPSVGVLVAGDHPGFRVAIRGTSKSATVTRFGSSGYVIRTSLFERLKNDAGLQILWVAALTFVGFARSFWKEKS</sequence>
<proteinExistence type="predicted"/>
<accession>A0A7G8BGB9</accession>
<keyword evidence="2" id="KW-1185">Reference proteome</keyword>
<dbReference type="Proteomes" id="UP000515312">
    <property type="component" value="Chromosome"/>
</dbReference>
<evidence type="ECO:0000313" key="2">
    <source>
        <dbReference type="Proteomes" id="UP000515312"/>
    </source>
</evidence>